<keyword evidence="15" id="KW-1185">Reference proteome</keyword>
<dbReference type="Gene3D" id="1.20.1070.10">
    <property type="entry name" value="Rhodopsin 7-helix transmembrane proteins"/>
    <property type="match status" value="1"/>
</dbReference>
<comment type="subcellular location">
    <subcellularLocation>
        <location evidence="1 12">Cell membrane</location>
        <topology evidence="1 12">Multi-pass membrane protein</topology>
    </subcellularLocation>
</comment>
<keyword evidence="7 11" id="KW-0297">G-protein coupled receptor</keyword>
<evidence type="ECO:0000259" key="13">
    <source>
        <dbReference type="PROSITE" id="PS50262"/>
    </source>
</evidence>
<evidence type="ECO:0000313" key="14">
    <source>
        <dbReference type="EMBL" id="KAG8572154.1"/>
    </source>
</evidence>
<proteinExistence type="inferred from homology"/>
<keyword evidence="9 11" id="KW-0675">Receptor</keyword>
<evidence type="ECO:0000256" key="3">
    <source>
        <dbReference type="ARBA" id="ARBA00022606"/>
    </source>
</evidence>
<evidence type="ECO:0000313" key="15">
    <source>
        <dbReference type="Proteomes" id="UP000824782"/>
    </source>
</evidence>
<dbReference type="InterPro" id="IPR017452">
    <property type="entry name" value="GPCR_Rhodpsn_7TM"/>
</dbReference>
<dbReference type="PROSITE" id="PS00237">
    <property type="entry name" value="G_PROTEIN_RECEP_F1_1"/>
    <property type="match status" value="1"/>
</dbReference>
<comment type="similarity">
    <text evidence="11">Belongs to the G-protein coupled receptor 1 family.</text>
</comment>
<keyword evidence="8 12" id="KW-0472">Membrane</keyword>
<keyword evidence="3 12" id="KW-0716">Sensory transduction</keyword>
<dbReference type="PANTHER" id="PTHR26452">
    <property type="entry name" value="OLFACTORY RECEPTOR"/>
    <property type="match status" value="1"/>
</dbReference>
<dbReference type="InterPro" id="IPR050516">
    <property type="entry name" value="Olfactory_GPCR"/>
</dbReference>
<keyword evidence="5 12" id="KW-0552">Olfaction</keyword>
<accession>A0AAV7BI02</accession>
<dbReference type="EMBL" id="WNYA01000005">
    <property type="protein sequence ID" value="KAG8572154.1"/>
    <property type="molecule type" value="Genomic_DNA"/>
</dbReference>
<dbReference type="GO" id="GO:0004984">
    <property type="term" value="F:olfactory receptor activity"/>
    <property type="evidence" value="ECO:0007669"/>
    <property type="project" value="InterPro"/>
</dbReference>
<feature type="transmembrane region" description="Helical" evidence="12">
    <location>
        <begin position="197"/>
        <end position="216"/>
    </location>
</feature>
<gene>
    <name evidence="14" type="ORF">GDO81_011942</name>
</gene>
<feature type="transmembrane region" description="Helical" evidence="12">
    <location>
        <begin position="237"/>
        <end position="260"/>
    </location>
</feature>
<reference evidence="14" key="1">
    <citation type="thesis" date="2020" institute="ProQuest LLC" country="789 East Eisenhower Parkway, Ann Arbor, MI, USA">
        <title>Comparative Genomics and Chromosome Evolution.</title>
        <authorList>
            <person name="Mudd A.B."/>
        </authorList>
    </citation>
    <scope>NUCLEOTIDE SEQUENCE</scope>
    <source>
        <strain evidence="14">237g6f4</strain>
        <tissue evidence="14">Blood</tissue>
    </source>
</reference>
<comment type="caution">
    <text evidence="14">The sequence shown here is derived from an EMBL/GenBank/DDBJ whole genome shotgun (WGS) entry which is preliminary data.</text>
</comment>
<organism evidence="14 15">
    <name type="scientific">Engystomops pustulosus</name>
    <name type="common">Tungara frog</name>
    <name type="synonym">Physalaemus pustulosus</name>
    <dbReference type="NCBI Taxonomy" id="76066"/>
    <lineage>
        <taxon>Eukaryota</taxon>
        <taxon>Metazoa</taxon>
        <taxon>Chordata</taxon>
        <taxon>Craniata</taxon>
        <taxon>Vertebrata</taxon>
        <taxon>Euteleostomi</taxon>
        <taxon>Amphibia</taxon>
        <taxon>Batrachia</taxon>
        <taxon>Anura</taxon>
        <taxon>Neobatrachia</taxon>
        <taxon>Hyloidea</taxon>
        <taxon>Leptodactylidae</taxon>
        <taxon>Leiuperinae</taxon>
        <taxon>Engystomops</taxon>
    </lineage>
</organism>
<evidence type="ECO:0000256" key="6">
    <source>
        <dbReference type="ARBA" id="ARBA00022989"/>
    </source>
</evidence>
<dbReference type="PRINTS" id="PR00237">
    <property type="entry name" value="GPCRRHODOPSN"/>
</dbReference>
<protein>
    <recommendedName>
        <fullName evidence="12">Olfactory receptor</fullName>
    </recommendedName>
</protein>
<feature type="transmembrane region" description="Helical" evidence="12">
    <location>
        <begin position="272"/>
        <end position="292"/>
    </location>
</feature>
<dbReference type="PROSITE" id="PS50262">
    <property type="entry name" value="G_PROTEIN_RECEP_F1_2"/>
    <property type="match status" value="1"/>
</dbReference>
<dbReference type="AlphaFoldDB" id="A0AAV7BI02"/>
<keyword evidence="2 12" id="KW-1003">Cell membrane</keyword>
<dbReference type="SUPFAM" id="SSF81321">
    <property type="entry name" value="Family A G protein-coupled receptor-like"/>
    <property type="match status" value="1"/>
</dbReference>
<dbReference type="CDD" id="cd13954">
    <property type="entry name" value="7tmA_OR"/>
    <property type="match status" value="1"/>
</dbReference>
<evidence type="ECO:0000256" key="10">
    <source>
        <dbReference type="ARBA" id="ARBA00023224"/>
    </source>
</evidence>
<sequence>MNNGNQTFVRTFILLGLSNTPGLQLILFLLFLLMYTTTLSGNLLLIIMVRLHSSLQTPMYFFLSNLACIDICFSSTIVPKLLADTISYDKEISFLGCATQMYFHLALGATECLILAVMAYDRYIAICKPLQYNTIIDKKLCLYLAAGSWTVSFLISVVHAAFTFQLPYCKSNQINHYFCEMPPLFRLSCKDTWLNEIAVYICGGLIALCSFILTLLSYVHIISTILHIRCTKGRQKAFSTCGSHLTVVSLYFGTIMFMYLRPHSLYSPNRDRVVSILYTVVTPMLNPIIYSVRNKDFTGTIKKTMGRSLGSRLGRQMHVYAICRHRTMTCICRPGLGTRRPAAGRRGRWGTVPESEY</sequence>
<dbReference type="PRINTS" id="PR00245">
    <property type="entry name" value="OLFACTORYR"/>
</dbReference>
<name>A0AAV7BI02_ENGPU</name>
<feature type="transmembrane region" description="Helical" evidence="12">
    <location>
        <begin position="102"/>
        <end position="120"/>
    </location>
</feature>
<feature type="transmembrane region" description="Helical" evidence="12">
    <location>
        <begin position="140"/>
        <end position="162"/>
    </location>
</feature>
<feature type="transmembrane region" description="Helical" evidence="12">
    <location>
        <begin position="59"/>
        <end position="82"/>
    </location>
</feature>
<dbReference type="FunFam" id="1.20.1070.10:FF:000001">
    <property type="entry name" value="Olfactory receptor"/>
    <property type="match status" value="1"/>
</dbReference>
<keyword evidence="4 11" id="KW-0812">Transmembrane</keyword>
<evidence type="ECO:0000256" key="11">
    <source>
        <dbReference type="RuleBase" id="RU000688"/>
    </source>
</evidence>
<feature type="transmembrane region" description="Helical" evidence="12">
    <location>
        <begin position="25"/>
        <end position="47"/>
    </location>
</feature>
<evidence type="ECO:0000256" key="1">
    <source>
        <dbReference type="ARBA" id="ARBA00004651"/>
    </source>
</evidence>
<dbReference type="Pfam" id="PF13853">
    <property type="entry name" value="7tm_4"/>
    <property type="match status" value="1"/>
</dbReference>
<keyword evidence="10 11" id="KW-0807">Transducer</keyword>
<evidence type="ECO:0000256" key="5">
    <source>
        <dbReference type="ARBA" id="ARBA00022725"/>
    </source>
</evidence>
<evidence type="ECO:0000256" key="9">
    <source>
        <dbReference type="ARBA" id="ARBA00023170"/>
    </source>
</evidence>
<evidence type="ECO:0000256" key="2">
    <source>
        <dbReference type="ARBA" id="ARBA00022475"/>
    </source>
</evidence>
<dbReference type="GO" id="GO:0005886">
    <property type="term" value="C:plasma membrane"/>
    <property type="evidence" value="ECO:0007669"/>
    <property type="project" value="UniProtKB-SubCell"/>
</dbReference>
<evidence type="ECO:0000256" key="7">
    <source>
        <dbReference type="ARBA" id="ARBA00023040"/>
    </source>
</evidence>
<dbReference type="InterPro" id="IPR000725">
    <property type="entry name" value="Olfact_rcpt"/>
</dbReference>
<evidence type="ECO:0000256" key="12">
    <source>
        <dbReference type="RuleBase" id="RU363047"/>
    </source>
</evidence>
<evidence type="ECO:0000256" key="4">
    <source>
        <dbReference type="ARBA" id="ARBA00022692"/>
    </source>
</evidence>
<dbReference type="GO" id="GO:0004930">
    <property type="term" value="F:G protein-coupled receptor activity"/>
    <property type="evidence" value="ECO:0007669"/>
    <property type="project" value="UniProtKB-KW"/>
</dbReference>
<dbReference type="Proteomes" id="UP000824782">
    <property type="component" value="Unassembled WGS sequence"/>
</dbReference>
<feature type="domain" description="G-protein coupled receptors family 1 profile" evidence="13">
    <location>
        <begin position="41"/>
        <end position="290"/>
    </location>
</feature>
<dbReference type="InterPro" id="IPR000276">
    <property type="entry name" value="GPCR_Rhodpsn"/>
</dbReference>
<keyword evidence="6 12" id="KW-1133">Transmembrane helix</keyword>
<evidence type="ECO:0000256" key="8">
    <source>
        <dbReference type="ARBA" id="ARBA00023136"/>
    </source>
</evidence>